<evidence type="ECO:0000313" key="2">
    <source>
        <dbReference type="Proteomes" id="UP001283361"/>
    </source>
</evidence>
<dbReference type="Proteomes" id="UP001283361">
    <property type="component" value="Unassembled WGS sequence"/>
</dbReference>
<name>A0AAE0ZLL4_9GAST</name>
<evidence type="ECO:0000313" key="1">
    <source>
        <dbReference type="EMBL" id="KAK3771475.1"/>
    </source>
</evidence>
<organism evidence="1 2">
    <name type="scientific">Elysia crispata</name>
    <name type="common">lettuce slug</name>
    <dbReference type="NCBI Taxonomy" id="231223"/>
    <lineage>
        <taxon>Eukaryota</taxon>
        <taxon>Metazoa</taxon>
        <taxon>Spiralia</taxon>
        <taxon>Lophotrochozoa</taxon>
        <taxon>Mollusca</taxon>
        <taxon>Gastropoda</taxon>
        <taxon>Heterobranchia</taxon>
        <taxon>Euthyneura</taxon>
        <taxon>Panpulmonata</taxon>
        <taxon>Sacoglossa</taxon>
        <taxon>Placobranchoidea</taxon>
        <taxon>Plakobranchidae</taxon>
        <taxon>Elysia</taxon>
    </lineage>
</organism>
<protein>
    <submittedName>
        <fullName evidence="1">Uncharacterized protein</fullName>
    </submittedName>
</protein>
<dbReference type="AlphaFoldDB" id="A0AAE0ZLL4"/>
<keyword evidence="2" id="KW-1185">Reference proteome</keyword>
<accession>A0AAE0ZLL4</accession>
<proteinExistence type="predicted"/>
<gene>
    <name evidence="1" type="ORF">RRG08_065404</name>
</gene>
<reference evidence="1" key="1">
    <citation type="journal article" date="2023" name="G3 (Bethesda)">
        <title>A reference genome for the long-term kleptoplast-retaining sea slug Elysia crispata morphotype clarki.</title>
        <authorList>
            <person name="Eastman K.E."/>
            <person name="Pendleton A.L."/>
            <person name="Shaikh M.A."/>
            <person name="Suttiyut T."/>
            <person name="Ogas R."/>
            <person name="Tomko P."/>
            <person name="Gavelis G."/>
            <person name="Widhalm J.R."/>
            <person name="Wisecaver J.H."/>
        </authorList>
    </citation>
    <scope>NUCLEOTIDE SEQUENCE</scope>
    <source>
        <strain evidence="1">ECLA1</strain>
    </source>
</reference>
<comment type="caution">
    <text evidence="1">The sequence shown here is derived from an EMBL/GenBank/DDBJ whole genome shotgun (WGS) entry which is preliminary data.</text>
</comment>
<sequence length="113" mass="12785">MEKEKSAELYLRTPEVTSNGRASGFNRTAVKNFFDILKKCMNNTTYAAAHIFNMDETGVSNMQKRPQKIISLKGKHQGSTSPRPVTNQSTYCLRVNLLSVSHQSIYLTDKRLT</sequence>
<dbReference type="EMBL" id="JAWDGP010003737">
    <property type="protein sequence ID" value="KAK3771475.1"/>
    <property type="molecule type" value="Genomic_DNA"/>
</dbReference>